<reference evidence="3 4" key="1">
    <citation type="journal article" date="2011" name="J. Bacteriol.">
        <title>Genome sequence of Taylorella equigenitalis MCE9, the causative agent of contagious equine metritis.</title>
        <authorList>
            <person name="Hebert L."/>
            <person name="Moumen B."/>
            <person name="Duquesne F."/>
            <person name="Breuil M.F."/>
            <person name="Laugier C."/>
            <person name="Batto J.M."/>
            <person name="Renault P."/>
            <person name="Petry S."/>
        </authorList>
    </citation>
    <scope>NUCLEOTIDE SEQUENCE [LARGE SCALE GENOMIC DNA]</scope>
    <source>
        <strain evidence="3 4">MCE9</strain>
    </source>
</reference>
<feature type="domain" description="TadE-like" evidence="2">
    <location>
        <begin position="8"/>
        <end position="50"/>
    </location>
</feature>
<gene>
    <name evidence="3" type="ordered locus">TEQUI_1178</name>
</gene>
<proteinExistence type="predicted"/>
<evidence type="ECO:0000313" key="4">
    <source>
        <dbReference type="Proteomes" id="UP000007472"/>
    </source>
</evidence>
<dbReference type="EMBL" id="CP002456">
    <property type="protein sequence ID" value="ADU92101.1"/>
    <property type="molecule type" value="Genomic_DNA"/>
</dbReference>
<name>A0A654KI31_TAYEM</name>
<dbReference type="KEGG" id="teq:TEQUI_1178"/>
<keyword evidence="1" id="KW-1133">Transmembrane helix</keyword>
<feature type="transmembrane region" description="Helical" evidence="1">
    <location>
        <begin position="12"/>
        <end position="35"/>
    </location>
</feature>
<sequence length="220" mass="25401">MKIFPLKGSSAVEFLIAVIPCLLLSLICFEFTRWYQYKQILNLALLETARQAMVENANPRVIIETFEAETLPLFISKSPIALQKKIFAQNKNLFGKSWVIGIESPTCDNFNTWYDGRLSRFNPTINNSYQKEQADDKKDSSIFNANTIELSLIYPYKPIVPGVQFLIKNLLGSSWSFSYKSRIFTEGYIPIKTHVRISMHSNPQRWILFGYENVLYSKTC</sequence>
<evidence type="ECO:0000259" key="2">
    <source>
        <dbReference type="Pfam" id="PF07811"/>
    </source>
</evidence>
<dbReference type="Pfam" id="PF07811">
    <property type="entry name" value="TadE"/>
    <property type="match status" value="1"/>
</dbReference>
<dbReference type="InterPro" id="IPR012495">
    <property type="entry name" value="TadE-like_dom"/>
</dbReference>
<protein>
    <submittedName>
        <fullName evidence="3">Putative exported protein</fullName>
    </submittedName>
</protein>
<keyword evidence="1" id="KW-0472">Membrane</keyword>
<dbReference type="Proteomes" id="UP000007472">
    <property type="component" value="Chromosome"/>
</dbReference>
<evidence type="ECO:0000313" key="3">
    <source>
        <dbReference type="EMBL" id="ADU92101.1"/>
    </source>
</evidence>
<evidence type="ECO:0000256" key="1">
    <source>
        <dbReference type="SAM" id="Phobius"/>
    </source>
</evidence>
<accession>A0A654KI31</accession>
<dbReference type="AlphaFoldDB" id="A0A654KI31"/>
<organism evidence="3 4">
    <name type="scientific">Taylorella equigenitalis (strain MCE9)</name>
    <dbReference type="NCBI Taxonomy" id="937774"/>
    <lineage>
        <taxon>Bacteria</taxon>
        <taxon>Pseudomonadati</taxon>
        <taxon>Pseudomonadota</taxon>
        <taxon>Betaproteobacteria</taxon>
        <taxon>Burkholderiales</taxon>
        <taxon>Alcaligenaceae</taxon>
        <taxon>Taylorella</taxon>
    </lineage>
</organism>
<keyword evidence="1" id="KW-0812">Transmembrane</keyword>